<feature type="transmembrane region" description="Helical" evidence="5">
    <location>
        <begin position="39"/>
        <end position="58"/>
    </location>
</feature>
<sequence>MRRSVETRVGTTFVLLMQLRVLVIGVTVVVDGHVRGDPWALGVLVLAAVVSGVVLAGWEKVVLRLFEQPALLAFDVLIGYAVLQVGGIFGPYFLVTVVTAGLAGLLYRWPVTALLCAQQAVLYYAALYRNAPADDGGGGVTMPLLVMLPVFYGVAALVGTVLRRLFDEHADAEETRWRMEAQAMAAEERTRLAREMHDSLTATLSGIALSANGLPSWVRKSPDRAEQEARRIATAAQVATREARSLIAELRDDSAGVPLVDAVRVLAGEWESRTGVPVRVDAEAGADLPAPARREMVTIVREALENVGRHAEASRVDIIAAVNAGELEVRVRDDGRGMPGRPDDPGWLEALARGGHYGLVGMHERARRAGGRLAVRSVPGGGTEVTASIPAAGPEPEPARAALGSR</sequence>
<dbReference type="InterPro" id="IPR003594">
    <property type="entry name" value="HATPase_dom"/>
</dbReference>
<dbReference type="PROSITE" id="PS50109">
    <property type="entry name" value="HIS_KIN"/>
    <property type="match status" value="1"/>
</dbReference>
<evidence type="ECO:0000259" key="6">
    <source>
        <dbReference type="PROSITE" id="PS50109"/>
    </source>
</evidence>
<feature type="transmembrane region" description="Helical" evidence="5">
    <location>
        <begin position="12"/>
        <end position="33"/>
    </location>
</feature>
<feature type="transmembrane region" description="Helical" evidence="5">
    <location>
        <begin position="140"/>
        <end position="162"/>
    </location>
</feature>
<dbReference type="InterPro" id="IPR005467">
    <property type="entry name" value="His_kinase_dom"/>
</dbReference>
<keyword evidence="3" id="KW-0902">Two-component regulatory system</keyword>
<keyword evidence="5" id="KW-0472">Membrane</keyword>
<evidence type="ECO:0000313" key="8">
    <source>
        <dbReference type="Proteomes" id="UP000546324"/>
    </source>
</evidence>
<dbReference type="SMART" id="SM00387">
    <property type="entry name" value="HATPase_c"/>
    <property type="match status" value="1"/>
</dbReference>
<feature type="transmembrane region" description="Helical" evidence="5">
    <location>
        <begin position="70"/>
        <end position="94"/>
    </location>
</feature>
<dbReference type="SUPFAM" id="SSF55874">
    <property type="entry name" value="ATPase domain of HSP90 chaperone/DNA topoisomerase II/histidine kinase"/>
    <property type="match status" value="1"/>
</dbReference>
<keyword evidence="5" id="KW-0812">Transmembrane</keyword>
<evidence type="ECO:0000256" key="4">
    <source>
        <dbReference type="SAM" id="MobiDB-lite"/>
    </source>
</evidence>
<dbReference type="PANTHER" id="PTHR24421:SF61">
    <property type="entry name" value="OXYGEN SENSOR HISTIDINE KINASE NREB"/>
    <property type="match status" value="1"/>
</dbReference>
<dbReference type="Gene3D" id="1.20.5.1930">
    <property type="match status" value="1"/>
</dbReference>
<dbReference type="Pfam" id="PF07730">
    <property type="entry name" value="HisKA_3"/>
    <property type="match status" value="1"/>
</dbReference>
<feature type="domain" description="Histidine kinase" evidence="6">
    <location>
        <begin position="195"/>
        <end position="393"/>
    </location>
</feature>
<keyword evidence="2 7" id="KW-0418">Kinase</keyword>
<accession>A0A7X0FU45</accession>
<dbReference type="GO" id="GO:0000155">
    <property type="term" value="F:phosphorelay sensor kinase activity"/>
    <property type="evidence" value="ECO:0007669"/>
    <property type="project" value="InterPro"/>
</dbReference>
<dbReference type="PANTHER" id="PTHR24421">
    <property type="entry name" value="NITRATE/NITRITE SENSOR PROTEIN NARX-RELATED"/>
    <property type="match status" value="1"/>
</dbReference>
<keyword evidence="8" id="KW-1185">Reference proteome</keyword>
<evidence type="ECO:0000313" key="7">
    <source>
        <dbReference type="EMBL" id="MBB6393220.1"/>
    </source>
</evidence>
<dbReference type="Proteomes" id="UP000546324">
    <property type="component" value="Unassembled WGS sequence"/>
</dbReference>
<comment type="caution">
    <text evidence="7">The sequence shown here is derived from an EMBL/GenBank/DDBJ whole genome shotgun (WGS) entry which is preliminary data.</text>
</comment>
<protein>
    <submittedName>
        <fullName evidence="7">Signal transduction histidine kinase</fullName>
    </submittedName>
</protein>
<dbReference type="RefSeq" id="WP_185023076.1">
    <property type="nucleotide sequence ID" value="NZ_JACHMQ010000001.1"/>
</dbReference>
<feature type="region of interest" description="Disordered" evidence="4">
    <location>
        <begin position="378"/>
        <end position="406"/>
    </location>
</feature>
<dbReference type="AlphaFoldDB" id="A0A7X0FU45"/>
<dbReference type="InterPro" id="IPR036890">
    <property type="entry name" value="HATPase_C_sf"/>
</dbReference>
<keyword evidence="1" id="KW-0808">Transferase</keyword>
<organism evidence="7 8">
    <name type="scientific">Actinomadura coerulea</name>
    <dbReference type="NCBI Taxonomy" id="46159"/>
    <lineage>
        <taxon>Bacteria</taxon>
        <taxon>Bacillati</taxon>
        <taxon>Actinomycetota</taxon>
        <taxon>Actinomycetes</taxon>
        <taxon>Streptosporangiales</taxon>
        <taxon>Thermomonosporaceae</taxon>
        <taxon>Actinomadura</taxon>
    </lineage>
</organism>
<gene>
    <name evidence="7" type="ORF">BKA00_000134</name>
</gene>
<evidence type="ECO:0000256" key="3">
    <source>
        <dbReference type="ARBA" id="ARBA00023012"/>
    </source>
</evidence>
<dbReference type="InterPro" id="IPR050482">
    <property type="entry name" value="Sensor_HK_TwoCompSys"/>
</dbReference>
<dbReference type="GO" id="GO:0046983">
    <property type="term" value="F:protein dimerization activity"/>
    <property type="evidence" value="ECO:0007669"/>
    <property type="project" value="InterPro"/>
</dbReference>
<proteinExistence type="predicted"/>
<evidence type="ECO:0000256" key="2">
    <source>
        <dbReference type="ARBA" id="ARBA00022777"/>
    </source>
</evidence>
<dbReference type="EMBL" id="JACHMQ010000001">
    <property type="protein sequence ID" value="MBB6393220.1"/>
    <property type="molecule type" value="Genomic_DNA"/>
</dbReference>
<evidence type="ECO:0000256" key="5">
    <source>
        <dbReference type="SAM" id="Phobius"/>
    </source>
</evidence>
<dbReference type="Pfam" id="PF02518">
    <property type="entry name" value="HATPase_c"/>
    <property type="match status" value="1"/>
</dbReference>
<reference evidence="7 8" key="1">
    <citation type="submission" date="2020-08" db="EMBL/GenBank/DDBJ databases">
        <title>Sequencing the genomes of 1000 actinobacteria strains.</title>
        <authorList>
            <person name="Klenk H.-P."/>
        </authorList>
    </citation>
    <scope>NUCLEOTIDE SEQUENCE [LARGE SCALE GENOMIC DNA]</scope>
    <source>
        <strain evidence="7 8">DSM 43675</strain>
    </source>
</reference>
<name>A0A7X0FU45_9ACTN</name>
<dbReference type="CDD" id="cd16917">
    <property type="entry name" value="HATPase_UhpB-NarQ-NarX-like"/>
    <property type="match status" value="1"/>
</dbReference>
<feature type="transmembrane region" description="Helical" evidence="5">
    <location>
        <begin position="106"/>
        <end position="128"/>
    </location>
</feature>
<dbReference type="Gene3D" id="3.30.565.10">
    <property type="entry name" value="Histidine kinase-like ATPase, C-terminal domain"/>
    <property type="match status" value="1"/>
</dbReference>
<feature type="compositionally biased region" description="Low complexity" evidence="4">
    <location>
        <begin position="390"/>
        <end position="406"/>
    </location>
</feature>
<dbReference type="GO" id="GO:0016020">
    <property type="term" value="C:membrane"/>
    <property type="evidence" value="ECO:0007669"/>
    <property type="project" value="InterPro"/>
</dbReference>
<evidence type="ECO:0000256" key="1">
    <source>
        <dbReference type="ARBA" id="ARBA00022679"/>
    </source>
</evidence>
<keyword evidence="5" id="KW-1133">Transmembrane helix</keyword>
<dbReference type="InterPro" id="IPR011712">
    <property type="entry name" value="Sig_transdc_His_kin_sub3_dim/P"/>
</dbReference>